<dbReference type="AlphaFoldDB" id="A0AAD7NYK5"/>
<dbReference type="Proteomes" id="UP001215280">
    <property type="component" value="Unassembled WGS sequence"/>
</dbReference>
<name>A0AAD7NYK5_9AGAR</name>
<feature type="compositionally biased region" description="Gly residues" evidence="1">
    <location>
        <begin position="109"/>
        <end position="134"/>
    </location>
</feature>
<evidence type="ECO:0000256" key="1">
    <source>
        <dbReference type="SAM" id="MobiDB-lite"/>
    </source>
</evidence>
<evidence type="ECO:0000313" key="3">
    <source>
        <dbReference type="Proteomes" id="UP001215280"/>
    </source>
</evidence>
<protein>
    <submittedName>
        <fullName evidence="2">Uncharacterized protein</fullName>
    </submittedName>
</protein>
<organism evidence="2 3">
    <name type="scientific">Mycena maculata</name>
    <dbReference type="NCBI Taxonomy" id="230809"/>
    <lineage>
        <taxon>Eukaryota</taxon>
        <taxon>Fungi</taxon>
        <taxon>Dikarya</taxon>
        <taxon>Basidiomycota</taxon>
        <taxon>Agaricomycotina</taxon>
        <taxon>Agaricomycetes</taxon>
        <taxon>Agaricomycetidae</taxon>
        <taxon>Agaricales</taxon>
        <taxon>Marasmiineae</taxon>
        <taxon>Mycenaceae</taxon>
        <taxon>Mycena</taxon>
    </lineage>
</organism>
<feature type="compositionally biased region" description="Low complexity" evidence="1">
    <location>
        <begin position="20"/>
        <end position="32"/>
    </location>
</feature>
<sequence>MGNQHAEDDEDLNDIFDNAPSVLSSPQSQLPPSSSPSPSRPSTLTPPPPRSVTPTPQADQCPPPPLAHQAASSSRCQPRQPPLSTDRRMPPGSDQLSLDNGGVHAQRGGIHGDGGAPCGTGGGSAQCGNTGGARCGSARGDSTRGGTVPHPIRD</sequence>
<feature type="compositionally biased region" description="Pro residues" evidence="1">
    <location>
        <begin position="33"/>
        <end position="51"/>
    </location>
</feature>
<evidence type="ECO:0000313" key="2">
    <source>
        <dbReference type="EMBL" id="KAJ7780303.1"/>
    </source>
</evidence>
<proteinExistence type="predicted"/>
<gene>
    <name evidence="2" type="ORF">DFH07DRAFT_765584</name>
</gene>
<comment type="caution">
    <text evidence="2">The sequence shown here is derived from an EMBL/GenBank/DDBJ whole genome shotgun (WGS) entry which is preliminary data.</text>
</comment>
<dbReference type="EMBL" id="JARJLG010000006">
    <property type="protein sequence ID" value="KAJ7780303.1"/>
    <property type="molecule type" value="Genomic_DNA"/>
</dbReference>
<accession>A0AAD7NYK5</accession>
<feature type="region of interest" description="Disordered" evidence="1">
    <location>
        <begin position="1"/>
        <end position="154"/>
    </location>
</feature>
<keyword evidence="3" id="KW-1185">Reference proteome</keyword>
<reference evidence="2" key="1">
    <citation type="submission" date="2023-03" db="EMBL/GenBank/DDBJ databases">
        <title>Massive genome expansion in bonnet fungi (Mycena s.s.) driven by repeated elements and novel gene families across ecological guilds.</title>
        <authorList>
            <consortium name="Lawrence Berkeley National Laboratory"/>
            <person name="Harder C.B."/>
            <person name="Miyauchi S."/>
            <person name="Viragh M."/>
            <person name="Kuo A."/>
            <person name="Thoen E."/>
            <person name="Andreopoulos B."/>
            <person name="Lu D."/>
            <person name="Skrede I."/>
            <person name="Drula E."/>
            <person name="Henrissat B."/>
            <person name="Morin E."/>
            <person name="Kohler A."/>
            <person name="Barry K."/>
            <person name="LaButti K."/>
            <person name="Morin E."/>
            <person name="Salamov A."/>
            <person name="Lipzen A."/>
            <person name="Mereny Z."/>
            <person name="Hegedus B."/>
            <person name="Baldrian P."/>
            <person name="Stursova M."/>
            <person name="Weitz H."/>
            <person name="Taylor A."/>
            <person name="Grigoriev I.V."/>
            <person name="Nagy L.G."/>
            <person name="Martin F."/>
            <person name="Kauserud H."/>
        </authorList>
    </citation>
    <scope>NUCLEOTIDE SEQUENCE</scope>
    <source>
        <strain evidence="2">CBHHK188m</strain>
    </source>
</reference>